<gene>
    <name evidence="2" type="ORF">OEZ71_04685</name>
</gene>
<evidence type="ECO:0008006" key="4">
    <source>
        <dbReference type="Google" id="ProtNLM"/>
    </source>
</evidence>
<organism evidence="2 3">
    <name type="scientific">Albidovulum litorale</name>
    <dbReference type="NCBI Taxonomy" id="2984134"/>
    <lineage>
        <taxon>Bacteria</taxon>
        <taxon>Pseudomonadati</taxon>
        <taxon>Pseudomonadota</taxon>
        <taxon>Alphaproteobacteria</taxon>
        <taxon>Rhodobacterales</taxon>
        <taxon>Paracoccaceae</taxon>
        <taxon>Albidovulum</taxon>
    </lineage>
</organism>
<comment type="caution">
    <text evidence="2">The sequence shown here is derived from an EMBL/GenBank/DDBJ whole genome shotgun (WGS) entry which is preliminary data.</text>
</comment>
<proteinExistence type="predicted"/>
<evidence type="ECO:0000313" key="2">
    <source>
        <dbReference type="EMBL" id="MCV2871586.1"/>
    </source>
</evidence>
<evidence type="ECO:0000256" key="1">
    <source>
        <dbReference type="SAM" id="MobiDB-lite"/>
    </source>
</evidence>
<feature type="region of interest" description="Disordered" evidence="1">
    <location>
        <begin position="119"/>
        <end position="141"/>
    </location>
</feature>
<reference evidence="2 3" key="1">
    <citation type="submission" date="2022-10" db="EMBL/GenBank/DDBJ databases">
        <title>Defluviimonas sp. nov., isolated from ocean surface sediments.</title>
        <authorList>
            <person name="He W."/>
            <person name="Wang L."/>
            <person name="Zhang D.-F."/>
        </authorList>
    </citation>
    <scope>NUCLEOTIDE SEQUENCE [LARGE SCALE GENOMIC DNA]</scope>
    <source>
        <strain evidence="2 3">WL0050</strain>
    </source>
</reference>
<dbReference type="EMBL" id="JAOWKZ010000001">
    <property type="protein sequence ID" value="MCV2871586.1"/>
    <property type="molecule type" value="Genomic_DNA"/>
</dbReference>
<protein>
    <recommendedName>
        <fullName evidence="4">Terminase small subunit</fullName>
    </recommendedName>
</protein>
<dbReference type="Proteomes" id="UP001652564">
    <property type="component" value="Unassembled WGS sequence"/>
</dbReference>
<name>A0ABT2ZKE3_9RHOB</name>
<accession>A0ABT2ZKE3</accession>
<evidence type="ECO:0000313" key="3">
    <source>
        <dbReference type="Proteomes" id="UP001652564"/>
    </source>
</evidence>
<sequence>MGTRGPKSAAETAVAPMGVVGIVARQDAACDLRDEESEVWKGIVESLPADWFTPGSAPVLAAYCRATVSARRIGMLIVQAEEEGEYDVDRHMKLIKAHNQISQVIKTLATSLRLTPQSRYSPRAAGSQKPEGPKPWDITNW</sequence>
<dbReference type="RefSeq" id="WP_263738751.1">
    <property type="nucleotide sequence ID" value="NZ_JAOWKZ010000001.1"/>
</dbReference>
<keyword evidence="3" id="KW-1185">Reference proteome</keyword>